<dbReference type="OMA" id="GNDTWED"/>
<dbReference type="InterPro" id="IPR035979">
    <property type="entry name" value="RBD_domain_sf"/>
</dbReference>
<feature type="compositionally biased region" description="Polar residues" evidence="3">
    <location>
        <begin position="299"/>
        <end position="316"/>
    </location>
</feature>
<dbReference type="InterPro" id="IPR000504">
    <property type="entry name" value="RRM_dom"/>
</dbReference>
<dbReference type="PANTHER" id="PTHR47640:SF11">
    <property type="entry name" value="RNA-BINDING PROTEIN 42"/>
    <property type="match status" value="1"/>
</dbReference>
<protein>
    <submittedName>
        <fullName evidence="5">SsRNA-binding protein</fullName>
    </submittedName>
</protein>
<dbReference type="OrthoDB" id="1749473at2759"/>
<feature type="compositionally biased region" description="Low complexity" evidence="3">
    <location>
        <begin position="71"/>
        <end position="99"/>
    </location>
</feature>
<dbReference type="RefSeq" id="XP_004357311.1">
    <property type="nucleotide sequence ID" value="XM_004357255.1"/>
</dbReference>
<evidence type="ECO:0000256" key="3">
    <source>
        <dbReference type="SAM" id="MobiDB-lite"/>
    </source>
</evidence>
<dbReference type="Pfam" id="PF00076">
    <property type="entry name" value="RRM_1"/>
    <property type="match status" value="1"/>
</dbReference>
<feature type="compositionally biased region" description="Acidic residues" evidence="3">
    <location>
        <begin position="1"/>
        <end position="10"/>
    </location>
</feature>
<accession>F4PZT5</accession>
<evidence type="ECO:0000313" key="6">
    <source>
        <dbReference type="Proteomes" id="UP000007797"/>
    </source>
</evidence>
<evidence type="ECO:0000256" key="1">
    <source>
        <dbReference type="ARBA" id="ARBA00022884"/>
    </source>
</evidence>
<dbReference type="KEGG" id="dfa:DFA_02588"/>
<dbReference type="SMART" id="SM00360">
    <property type="entry name" value="RRM"/>
    <property type="match status" value="1"/>
</dbReference>
<proteinExistence type="predicted"/>
<dbReference type="CDD" id="cd12383">
    <property type="entry name" value="RRM_RBM42"/>
    <property type="match status" value="1"/>
</dbReference>
<dbReference type="PANTHER" id="PTHR47640">
    <property type="entry name" value="TRNA SELENOCYSTEINE 1-ASSOCIATED PROTEIN 1-RELATED-RELATED"/>
    <property type="match status" value="1"/>
</dbReference>
<keyword evidence="6" id="KW-1185">Reference proteome</keyword>
<feature type="compositionally biased region" description="Low complexity" evidence="3">
    <location>
        <begin position="17"/>
        <end position="34"/>
    </location>
</feature>
<dbReference type="GeneID" id="14870963"/>
<feature type="region of interest" description="Disordered" evidence="3">
    <location>
        <begin position="1"/>
        <end position="100"/>
    </location>
</feature>
<feature type="compositionally biased region" description="Basic and acidic residues" evidence="3">
    <location>
        <begin position="35"/>
        <end position="51"/>
    </location>
</feature>
<dbReference type="AlphaFoldDB" id="F4PZT5"/>
<name>F4PZT5_CACFS</name>
<evidence type="ECO:0000256" key="2">
    <source>
        <dbReference type="PROSITE-ProRule" id="PRU00176"/>
    </source>
</evidence>
<dbReference type="SUPFAM" id="SSF54928">
    <property type="entry name" value="RNA-binding domain, RBD"/>
    <property type="match status" value="1"/>
</dbReference>
<reference evidence="6" key="1">
    <citation type="journal article" date="2011" name="Genome Res.">
        <title>Phylogeny-wide analysis of social amoeba genomes highlights ancient origins for complex intercellular communication.</title>
        <authorList>
            <person name="Heidel A.J."/>
            <person name="Lawal H.M."/>
            <person name="Felder M."/>
            <person name="Schilde C."/>
            <person name="Helps N.R."/>
            <person name="Tunggal B."/>
            <person name="Rivero F."/>
            <person name="John U."/>
            <person name="Schleicher M."/>
            <person name="Eichinger L."/>
            <person name="Platzer M."/>
            <person name="Noegel A.A."/>
            <person name="Schaap P."/>
            <person name="Gloeckner G."/>
        </authorList>
    </citation>
    <scope>NUCLEOTIDE SEQUENCE [LARGE SCALE GENOMIC DNA]</scope>
    <source>
        <strain evidence="6">SH3</strain>
    </source>
</reference>
<gene>
    <name evidence="5" type="primary">ssbA</name>
    <name evidence="5" type="ORF">DFA_02588</name>
</gene>
<evidence type="ECO:0000313" key="5">
    <source>
        <dbReference type="EMBL" id="EGG18849.1"/>
    </source>
</evidence>
<dbReference type="InterPro" id="IPR050825">
    <property type="entry name" value="RBM42_RBP45_47-like"/>
</dbReference>
<dbReference type="EMBL" id="GL883017">
    <property type="protein sequence ID" value="EGG18849.1"/>
    <property type="molecule type" value="Genomic_DNA"/>
</dbReference>
<dbReference type="InterPro" id="IPR034215">
    <property type="entry name" value="RBM42_RRM"/>
</dbReference>
<dbReference type="Gene3D" id="3.30.70.330">
    <property type="match status" value="1"/>
</dbReference>
<sequence>MSSETNELDEFYSALQSDDVTSTSTTAVEASSSTSEDKHGSKRKFDGEDNNNHNQNNTILHVNSKLKTGDTTTTSPSSSTSSSSSTTSTTTNKMIPSSLLKKKIIQKKPAATPSTTSTTSTTASVISSKAVTYSASTISKLQESNEVKLPSYVSQVMREKPMVTMEEPKKLKYTMGLGNDTWEDATLSEWNSNDYRLFVGQLGNEVTDEMLGQAFARYPSFEKAKVIREKKSQKTKGFGFVAFTSAADYIKAYKEMNGKYVGNRPLILKKSNWKERAVSTKPIVDTPPPTTPTGAPATLYQQPKPSMNKNSLYQKF</sequence>
<dbReference type="Proteomes" id="UP000007797">
    <property type="component" value="Unassembled WGS sequence"/>
</dbReference>
<keyword evidence="1 2" id="KW-0694">RNA-binding</keyword>
<feature type="compositionally biased region" description="Polar residues" evidence="3">
    <location>
        <begin position="58"/>
        <end position="70"/>
    </location>
</feature>
<dbReference type="GO" id="GO:0003729">
    <property type="term" value="F:mRNA binding"/>
    <property type="evidence" value="ECO:0007669"/>
    <property type="project" value="InterPro"/>
</dbReference>
<dbReference type="STRING" id="1054147.F4PZT5"/>
<dbReference type="PROSITE" id="PS50102">
    <property type="entry name" value="RRM"/>
    <property type="match status" value="1"/>
</dbReference>
<evidence type="ECO:0000259" key="4">
    <source>
        <dbReference type="PROSITE" id="PS50102"/>
    </source>
</evidence>
<dbReference type="InterPro" id="IPR012677">
    <property type="entry name" value="Nucleotide-bd_a/b_plait_sf"/>
</dbReference>
<organism evidence="5 6">
    <name type="scientific">Cavenderia fasciculata</name>
    <name type="common">Slime mold</name>
    <name type="synonym">Dictyostelium fasciculatum</name>
    <dbReference type="NCBI Taxonomy" id="261658"/>
    <lineage>
        <taxon>Eukaryota</taxon>
        <taxon>Amoebozoa</taxon>
        <taxon>Evosea</taxon>
        <taxon>Eumycetozoa</taxon>
        <taxon>Dictyostelia</taxon>
        <taxon>Acytosteliales</taxon>
        <taxon>Cavenderiaceae</taxon>
        <taxon>Cavenderia</taxon>
    </lineage>
</organism>
<feature type="domain" description="RRM" evidence="4">
    <location>
        <begin position="195"/>
        <end position="273"/>
    </location>
</feature>
<feature type="region of interest" description="Disordered" evidence="3">
    <location>
        <begin position="281"/>
        <end position="316"/>
    </location>
</feature>